<sequence>MVSTSSCTGYTWFYEAANTALPGDGEEWMREDSFYINENLLIHVAPVALYNATLSWCRRPQSVSVMNRSRIRTSQEHSLPLSKNERFLFSLSLGGMFNVFPLPPSLSQKVKANFREKPPIQWVPPSVSFRLVTF</sequence>
<comment type="caution">
    <text evidence="1">The sequence shown here is derived from an EMBL/GenBank/DDBJ whole genome shotgun (WGS) entry which is preliminary data.</text>
</comment>
<dbReference type="AlphaFoldDB" id="A0AAN9KXY9"/>
<keyword evidence="2" id="KW-1185">Reference proteome</keyword>
<gene>
    <name evidence="1" type="ORF">VNO77_27498</name>
</gene>
<organism evidence="1 2">
    <name type="scientific">Canavalia gladiata</name>
    <name type="common">Sword bean</name>
    <name type="synonym">Dolichos gladiatus</name>
    <dbReference type="NCBI Taxonomy" id="3824"/>
    <lineage>
        <taxon>Eukaryota</taxon>
        <taxon>Viridiplantae</taxon>
        <taxon>Streptophyta</taxon>
        <taxon>Embryophyta</taxon>
        <taxon>Tracheophyta</taxon>
        <taxon>Spermatophyta</taxon>
        <taxon>Magnoliopsida</taxon>
        <taxon>eudicotyledons</taxon>
        <taxon>Gunneridae</taxon>
        <taxon>Pentapetalae</taxon>
        <taxon>rosids</taxon>
        <taxon>fabids</taxon>
        <taxon>Fabales</taxon>
        <taxon>Fabaceae</taxon>
        <taxon>Papilionoideae</taxon>
        <taxon>50 kb inversion clade</taxon>
        <taxon>NPAAA clade</taxon>
        <taxon>indigoferoid/millettioid clade</taxon>
        <taxon>Phaseoleae</taxon>
        <taxon>Canavalia</taxon>
    </lineage>
</organism>
<name>A0AAN9KXY9_CANGL</name>
<evidence type="ECO:0000313" key="1">
    <source>
        <dbReference type="EMBL" id="KAK7323994.1"/>
    </source>
</evidence>
<evidence type="ECO:0000313" key="2">
    <source>
        <dbReference type="Proteomes" id="UP001367508"/>
    </source>
</evidence>
<proteinExistence type="predicted"/>
<reference evidence="1 2" key="1">
    <citation type="submission" date="2024-01" db="EMBL/GenBank/DDBJ databases">
        <title>The genomes of 5 underutilized Papilionoideae crops provide insights into root nodulation and disease resistanc.</title>
        <authorList>
            <person name="Jiang F."/>
        </authorList>
    </citation>
    <scope>NUCLEOTIDE SEQUENCE [LARGE SCALE GENOMIC DNA]</scope>
    <source>
        <strain evidence="1">LVBAO_FW01</strain>
        <tissue evidence="1">Leaves</tissue>
    </source>
</reference>
<dbReference type="EMBL" id="JAYMYQ010000006">
    <property type="protein sequence ID" value="KAK7323994.1"/>
    <property type="molecule type" value="Genomic_DNA"/>
</dbReference>
<accession>A0AAN9KXY9</accession>
<dbReference type="Proteomes" id="UP001367508">
    <property type="component" value="Unassembled WGS sequence"/>
</dbReference>
<protein>
    <submittedName>
        <fullName evidence="1">Uncharacterized protein</fullName>
    </submittedName>
</protein>